<evidence type="ECO:0000256" key="3">
    <source>
        <dbReference type="ARBA" id="ARBA00022679"/>
    </source>
</evidence>
<dbReference type="PANTHER" id="PTHR44307">
    <property type="entry name" value="PHOSPHOETHANOLAMINE METHYLTRANSFERASE"/>
    <property type="match status" value="1"/>
</dbReference>
<evidence type="ECO:0000313" key="7">
    <source>
        <dbReference type="Proteomes" id="UP001222087"/>
    </source>
</evidence>
<dbReference type="PANTHER" id="PTHR44307:SF2">
    <property type="entry name" value="PHOSPHOETHANOLAMINE METHYLTRANSFERASE ISOFORM X1"/>
    <property type="match status" value="1"/>
</dbReference>
<feature type="domain" description="Methyltransferase type 11" evidence="5">
    <location>
        <begin position="41"/>
        <end position="134"/>
    </location>
</feature>
<dbReference type="Gene3D" id="3.40.50.150">
    <property type="entry name" value="Vaccinia Virus protein VP39"/>
    <property type="match status" value="1"/>
</dbReference>
<organism evidence="6 7">
    <name type="scientific">Legionella cardiaca</name>
    <dbReference type="NCBI Taxonomy" id="1071983"/>
    <lineage>
        <taxon>Bacteria</taxon>
        <taxon>Pseudomonadati</taxon>
        <taxon>Pseudomonadota</taxon>
        <taxon>Gammaproteobacteria</taxon>
        <taxon>Legionellales</taxon>
        <taxon>Legionellaceae</taxon>
        <taxon>Legionella</taxon>
    </lineage>
</organism>
<comment type="pathway">
    <text evidence="1">Lipid metabolism.</text>
</comment>
<evidence type="ECO:0000313" key="6">
    <source>
        <dbReference type="EMBL" id="WED42294.1"/>
    </source>
</evidence>
<keyword evidence="2 6" id="KW-0489">Methyltransferase</keyword>
<reference evidence="6 7" key="1">
    <citation type="submission" date="2023-02" db="EMBL/GenBank/DDBJ databases">
        <title>Genome Sequence of L. cardiaca H63T.</title>
        <authorList>
            <person name="Lopez A.E."/>
            <person name="Cianciotto N.P."/>
        </authorList>
    </citation>
    <scope>NUCLEOTIDE SEQUENCE [LARGE SCALE GENOMIC DNA]</scope>
    <source>
        <strain evidence="6 7">H63</strain>
    </source>
</reference>
<evidence type="ECO:0000256" key="2">
    <source>
        <dbReference type="ARBA" id="ARBA00022603"/>
    </source>
</evidence>
<dbReference type="Pfam" id="PF08241">
    <property type="entry name" value="Methyltransf_11"/>
    <property type="match status" value="1"/>
</dbReference>
<dbReference type="EMBL" id="CP119078">
    <property type="protein sequence ID" value="WED42294.1"/>
    <property type="molecule type" value="Genomic_DNA"/>
</dbReference>
<dbReference type="Proteomes" id="UP001222087">
    <property type="component" value="Chromosome"/>
</dbReference>
<evidence type="ECO:0000256" key="1">
    <source>
        <dbReference type="ARBA" id="ARBA00005189"/>
    </source>
</evidence>
<evidence type="ECO:0000259" key="5">
    <source>
        <dbReference type="Pfam" id="PF08241"/>
    </source>
</evidence>
<dbReference type="InterPro" id="IPR013216">
    <property type="entry name" value="Methyltransf_11"/>
</dbReference>
<name>A0ABY8AR91_9GAMM</name>
<proteinExistence type="predicted"/>
<gene>
    <name evidence="6" type="ORF">PXX05_10180</name>
</gene>
<dbReference type="RefSeq" id="WP_275088119.1">
    <property type="nucleotide sequence ID" value="NZ_CP119078.1"/>
</dbReference>
<accession>A0ABY8AR91</accession>
<comment type="pathway">
    <text evidence="4">Phospholipid metabolism.</text>
</comment>
<sequence>MEYTKQILAMLRVGDFAHPGEIEAIDLALSPIMKDSDAHFLDVGCGLGGTAHYVQKQGWGKVTGIDIDANLIAYAQSHYPEIEFLCNDILQPDGFGYKKFQCIYSFSAFFCFASQKLALKRLAQFAASNGMLVLFDYSKQNEARIESPFPWSKTASRFNPICLPELKKQLRTTGWQFKESVDLSQQFIHWYILLLQSFEQKREAVIQQFGEEPWNILYSGFQQLLKDLNAQKVGGIVVYAHRAPV</sequence>
<dbReference type="GO" id="GO:0032259">
    <property type="term" value="P:methylation"/>
    <property type="evidence" value="ECO:0007669"/>
    <property type="project" value="UniProtKB-KW"/>
</dbReference>
<keyword evidence="3" id="KW-0808">Transferase</keyword>
<dbReference type="InterPro" id="IPR029063">
    <property type="entry name" value="SAM-dependent_MTases_sf"/>
</dbReference>
<keyword evidence="7" id="KW-1185">Reference proteome</keyword>
<dbReference type="SUPFAM" id="SSF53335">
    <property type="entry name" value="S-adenosyl-L-methionine-dependent methyltransferases"/>
    <property type="match status" value="1"/>
</dbReference>
<protein>
    <submittedName>
        <fullName evidence="6">Methyltransferase domain-containing protein</fullName>
    </submittedName>
</protein>
<evidence type="ECO:0000256" key="4">
    <source>
        <dbReference type="ARBA" id="ARBA00025707"/>
    </source>
</evidence>
<dbReference type="GO" id="GO:0008168">
    <property type="term" value="F:methyltransferase activity"/>
    <property type="evidence" value="ECO:0007669"/>
    <property type="project" value="UniProtKB-KW"/>
</dbReference>
<dbReference type="CDD" id="cd02440">
    <property type="entry name" value="AdoMet_MTases"/>
    <property type="match status" value="1"/>
</dbReference>